<comment type="caution">
    <text evidence="2">The sequence shown here is derived from an EMBL/GenBank/DDBJ whole genome shotgun (WGS) entry which is preliminary data.</text>
</comment>
<proteinExistence type="predicted"/>
<organism evidence="2 3">
    <name type="scientific">Thermoactinomyces mirandus</name>
    <dbReference type="NCBI Taxonomy" id="2756294"/>
    <lineage>
        <taxon>Bacteria</taxon>
        <taxon>Bacillati</taxon>
        <taxon>Bacillota</taxon>
        <taxon>Bacilli</taxon>
        <taxon>Bacillales</taxon>
        <taxon>Thermoactinomycetaceae</taxon>
        <taxon>Thermoactinomyces</taxon>
    </lineage>
</organism>
<reference evidence="2 3" key="1">
    <citation type="submission" date="2020-07" db="EMBL/GenBank/DDBJ databases">
        <title>Thermoactinomyces phylogeny.</title>
        <authorList>
            <person name="Dunlap C."/>
        </authorList>
    </citation>
    <scope>NUCLEOTIDE SEQUENCE [LARGE SCALE GENOMIC DNA]</scope>
    <source>
        <strain evidence="2 3">AMNI-1</strain>
    </source>
</reference>
<gene>
    <name evidence="2" type="ORF">H2C83_01290</name>
</gene>
<sequence length="79" mass="9216">MPSRHKLLMTKSRKYMGRIVKIRLINGYTLVGKITKVKSGGIFFTPLRKTGKSRMRTSFLFFPIFIPFAAILFIKFIIF</sequence>
<evidence type="ECO:0000313" key="2">
    <source>
        <dbReference type="EMBL" id="MBA4600982.1"/>
    </source>
</evidence>
<keyword evidence="1" id="KW-0472">Membrane</keyword>
<name>A0A7W2AQ71_9BACL</name>
<evidence type="ECO:0000256" key="1">
    <source>
        <dbReference type="SAM" id="Phobius"/>
    </source>
</evidence>
<dbReference type="RefSeq" id="WP_181737013.1">
    <property type="nucleotide sequence ID" value="NZ_JACEOL010000003.1"/>
</dbReference>
<feature type="transmembrane region" description="Helical" evidence="1">
    <location>
        <begin position="58"/>
        <end position="78"/>
    </location>
</feature>
<dbReference type="AlphaFoldDB" id="A0A7W2AQ71"/>
<keyword evidence="3" id="KW-1185">Reference proteome</keyword>
<accession>A0A7W2AQ71</accession>
<dbReference type="EMBL" id="JACEOL010000003">
    <property type="protein sequence ID" value="MBA4600982.1"/>
    <property type="molecule type" value="Genomic_DNA"/>
</dbReference>
<dbReference type="Proteomes" id="UP000538292">
    <property type="component" value="Unassembled WGS sequence"/>
</dbReference>
<keyword evidence="1" id="KW-0812">Transmembrane</keyword>
<evidence type="ECO:0000313" key="3">
    <source>
        <dbReference type="Proteomes" id="UP000538292"/>
    </source>
</evidence>
<protein>
    <submittedName>
        <fullName evidence="2">Uncharacterized protein</fullName>
    </submittedName>
</protein>
<keyword evidence="1" id="KW-1133">Transmembrane helix</keyword>